<gene>
    <name evidence="1" type="ORF">EXM22_00180</name>
</gene>
<dbReference type="RefSeq" id="WP_149484565.1">
    <property type="nucleotide sequence ID" value="NZ_CP036150.1"/>
</dbReference>
<name>A0A5C1QK01_9SPIO</name>
<sequence>MNDPQNHVDEIHEQLDKMLNHKLFRGAKRSCSFLLYVSNKVLSGQGYQIKEFSIAVDAFGLETTFDQQIDPRIRVEAKRLRDRLKQYYEGPGRNDDVIISMTKGSYIPQFHFRSDQQQMALSSSEKGSSAGSPTGSPLSILIDKRFNLQLLFLMDSLCESSKVSLQSFHYLLVDLLFQSSKFEAATLSLSEIVSQQEKVFSLLWEIQAYPQGDCFMLNMKLLLESSGILIRNFQRKLNQADLVDEESLFEAARDLVQDQLDFCRRLKS</sequence>
<accession>A0A5C1QK01</accession>
<evidence type="ECO:0000313" key="1">
    <source>
        <dbReference type="EMBL" id="QEN06482.1"/>
    </source>
</evidence>
<organism evidence="1 2">
    <name type="scientific">Oceanispirochaeta crateris</name>
    <dbReference type="NCBI Taxonomy" id="2518645"/>
    <lineage>
        <taxon>Bacteria</taxon>
        <taxon>Pseudomonadati</taxon>
        <taxon>Spirochaetota</taxon>
        <taxon>Spirochaetia</taxon>
        <taxon>Spirochaetales</taxon>
        <taxon>Spirochaetaceae</taxon>
        <taxon>Oceanispirochaeta</taxon>
    </lineage>
</organism>
<reference evidence="1 2" key="1">
    <citation type="submission" date="2019-02" db="EMBL/GenBank/DDBJ databases">
        <title>Complete Genome Sequence and Methylome Analysis of free living Spirochaetas.</title>
        <authorList>
            <person name="Fomenkov A."/>
            <person name="Dubinina G."/>
            <person name="Leshcheva N."/>
            <person name="Mikheeva N."/>
            <person name="Grabovich M."/>
            <person name="Vincze T."/>
            <person name="Roberts R.J."/>
        </authorList>
    </citation>
    <scope>NUCLEOTIDE SEQUENCE [LARGE SCALE GENOMIC DNA]</scope>
    <source>
        <strain evidence="1 2">K2</strain>
    </source>
</reference>
<keyword evidence="2" id="KW-1185">Reference proteome</keyword>
<dbReference type="EMBL" id="CP036150">
    <property type="protein sequence ID" value="QEN06482.1"/>
    <property type="molecule type" value="Genomic_DNA"/>
</dbReference>
<dbReference type="KEGG" id="ock:EXM22_00180"/>
<proteinExistence type="predicted"/>
<dbReference type="Proteomes" id="UP000324209">
    <property type="component" value="Chromosome"/>
</dbReference>
<dbReference type="AlphaFoldDB" id="A0A5C1QK01"/>
<protein>
    <submittedName>
        <fullName evidence="1">Uncharacterized protein</fullName>
    </submittedName>
</protein>
<evidence type="ECO:0000313" key="2">
    <source>
        <dbReference type="Proteomes" id="UP000324209"/>
    </source>
</evidence>
<dbReference type="OrthoDB" id="100177at2"/>